<dbReference type="InterPro" id="IPR053041">
    <property type="entry name" value="Transglut-like_Superfamily_Mod"/>
</dbReference>
<accession>A0ABY7FV65</accession>
<feature type="region of interest" description="Disordered" evidence="1">
    <location>
        <begin position="71"/>
        <end position="94"/>
    </location>
</feature>
<protein>
    <submittedName>
        <fullName evidence="2">KY-like protein</fullName>
    </submittedName>
</protein>
<proteinExistence type="predicted"/>
<gene>
    <name evidence="2" type="ORF">MAR_010763</name>
</gene>
<evidence type="ECO:0000313" key="2">
    <source>
        <dbReference type="EMBL" id="WAR25059.1"/>
    </source>
</evidence>
<name>A0ABY7FV65_MYAAR</name>
<dbReference type="SUPFAM" id="SSF54001">
    <property type="entry name" value="Cysteine proteinases"/>
    <property type="match status" value="1"/>
</dbReference>
<organism evidence="2 3">
    <name type="scientific">Mya arenaria</name>
    <name type="common">Soft-shell clam</name>
    <dbReference type="NCBI Taxonomy" id="6604"/>
    <lineage>
        <taxon>Eukaryota</taxon>
        <taxon>Metazoa</taxon>
        <taxon>Spiralia</taxon>
        <taxon>Lophotrochozoa</taxon>
        <taxon>Mollusca</taxon>
        <taxon>Bivalvia</taxon>
        <taxon>Autobranchia</taxon>
        <taxon>Heteroconchia</taxon>
        <taxon>Euheterodonta</taxon>
        <taxon>Imparidentia</taxon>
        <taxon>Neoheterodontei</taxon>
        <taxon>Myida</taxon>
        <taxon>Myoidea</taxon>
        <taxon>Myidae</taxon>
        <taxon>Mya</taxon>
    </lineage>
</organism>
<feature type="region of interest" description="Disordered" evidence="1">
    <location>
        <begin position="1"/>
        <end position="57"/>
    </location>
</feature>
<feature type="compositionally biased region" description="Low complexity" evidence="1">
    <location>
        <begin position="82"/>
        <end position="91"/>
    </location>
</feature>
<dbReference type="PANTHER" id="PTHR47020:SF1">
    <property type="entry name" value="HILLARIN"/>
    <property type="match status" value="1"/>
</dbReference>
<evidence type="ECO:0000313" key="3">
    <source>
        <dbReference type="Proteomes" id="UP001164746"/>
    </source>
</evidence>
<dbReference type="Proteomes" id="UP001164746">
    <property type="component" value="Chromosome 14"/>
</dbReference>
<dbReference type="PANTHER" id="PTHR47020">
    <property type="entry name" value="HILLARIN"/>
    <property type="match status" value="1"/>
</dbReference>
<feature type="compositionally biased region" description="Low complexity" evidence="1">
    <location>
        <begin position="8"/>
        <end position="20"/>
    </location>
</feature>
<dbReference type="EMBL" id="CP111025">
    <property type="protein sequence ID" value="WAR25059.1"/>
    <property type="molecule type" value="Genomic_DNA"/>
</dbReference>
<evidence type="ECO:0000256" key="1">
    <source>
        <dbReference type="SAM" id="MobiDB-lite"/>
    </source>
</evidence>
<keyword evidence="3" id="KW-1185">Reference proteome</keyword>
<dbReference type="InterPro" id="IPR038765">
    <property type="entry name" value="Papain-like_cys_pep_sf"/>
</dbReference>
<sequence length="380" mass="42961">MSVIITVRPSGRRSTSSRGPSGQGREREKRRGQTQTHGLGLPAPEPAHTPLRKIDEDVLPKVEELDSKMMVRSRPDSGIAVSTSSASYSSSELHKERDLDEPYITTSCQEMVEKVSKVLADQHNDLKSLVAAVTKGLNSPHSKAQALYCWLTSQRPEEFKDFRKKSNSPSRRVAGLKCERVDGYVKSSDYLPGNTVQTPKFLHSWVAIAMDGHFRLADPTYGALGDKFHREHYFATSPDELILSHFPKDKKWLLMNQPATIEVFEGTLKTWPAMFHFSIRPLNMKSVIRTYDGKLSITVLLQNVAVNPQLEYAGPGPEIDTDTLEEKIDHEIRDVDNAETYHVTLPQEGNYYFTVFAHVLEDGIDVPVFQYRIEYNDELL</sequence>
<reference evidence="2" key="1">
    <citation type="submission" date="2022-11" db="EMBL/GenBank/DDBJ databases">
        <title>Centuries of genome instability and evolution in soft-shell clam transmissible cancer (bioRxiv).</title>
        <authorList>
            <person name="Hart S.F.M."/>
            <person name="Yonemitsu M.A."/>
            <person name="Giersch R.M."/>
            <person name="Beal B.F."/>
            <person name="Arriagada G."/>
            <person name="Davis B.W."/>
            <person name="Ostrander E.A."/>
            <person name="Goff S.P."/>
            <person name="Metzger M.J."/>
        </authorList>
    </citation>
    <scope>NUCLEOTIDE SEQUENCE</scope>
    <source>
        <strain evidence="2">MELC-2E11</strain>
        <tissue evidence="2">Siphon/mantle</tissue>
    </source>
</reference>